<evidence type="ECO:0000313" key="4">
    <source>
        <dbReference type="WBParaSite" id="OFLC_0001210601-mRNA-1"/>
    </source>
</evidence>
<proteinExistence type="predicted"/>
<evidence type="ECO:0000313" key="2">
    <source>
        <dbReference type="EMBL" id="VDO81967.1"/>
    </source>
</evidence>
<dbReference type="EMBL" id="UZAJ01018354">
    <property type="protein sequence ID" value="VDO81967.1"/>
    <property type="molecule type" value="Genomic_DNA"/>
</dbReference>
<keyword evidence="3" id="KW-1185">Reference proteome</keyword>
<dbReference type="GO" id="GO:0070390">
    <property type="term" value="C:transcription export complex 2"/>
    <property type="evidence" value="ECO:0007669"/>
    <property type="project" value="TreeGrafter"/>
</dbReference>
<organism evidence="4">
    <name type="scientific">Onchocerca flexuosa</name>
    <dbReference type="NCBI Taxonomy" id="387005"/>
    <lineage>
        <taxon>Eukaryota</taxon>
        <taxon>Metazoa</taxon>
        <taxon>Ecdysozoa</taxon>
        <taxon>Nematoda</taxon>
        <taxon>Chromadorea</taxon>
        <taxon>Rhabditida</taxon>
        <taxon>Spirurina</taxon>
        <taxon>Spiruromorpha</taxon>
        <taxon>Filarioidea</taxon>
        <taxon>Onchocercidae</taxon>
        <taxon>Onchocerca</taxon>
    </lineage>
</organism>
<dbReference type="Proteomes" id="UP000267606">
    <property type="component" value="Unassembled WGS sequence"/>
</dbReference>
<dbReference type="STRING" id="387005.A0A183HX94"/>
<gene>
    <name evidence="2" type="ORF">OFLC_LOCUS12106</name>
</gene>
<evidence type="ECO:0000259" key="1">
    <source>
        <dbReference type="Pfam" id="PF03399"/>
    </source>
</evidence>
<dbReference type="WBParaSite" id="OFLC_0001210601-mRNA-1">
    <property type="protein sequence ID" value="OFLC_0001210601-mRNA-1"/>
    <property type="gene ID" value="OFLC_0001210601"/>
</dbReference>
<dbReference type="GO" id="GO:0005737">
    <property type="term" value="C:cytoplasm"/>
    <property type="evidence" value="ECO:0007669"/>
    <property type="project" value="TreeGrafter"/>
</dbReference>
<dbReference type="PANTHER" id="PTHR12436">
    <property type="entry name" value="80 KDA MCM3-ASSOCIATED PROTEIN"/>
    <property type="match status" value="1"/>
</dbReference>
<dbReference type="AlphaFoldDB" id="A0A183HX94"/>
<dbReference type="PANTHER" id="PTHR12436:SF3">
    <property type="entry name" value="GERMINAL-CENTER ASSOCIATED NUCLEAR PROTEIN"/>
    <property type="match status" value="1"/>
</dbReference>
<reference evidence="4" key="1">
    <citation type="submission" date="2016-06" db="UniProtKB">
        <authorList>
            <consortium name="WormBaseParasite"/>
        </authorList>
    </citation>
    <scope>IDENTIFICATION</scope>
</reference>
<dbReference type="InterPro" id="IPR045107">
    <property type="entry name" value="SAC3/GANP/THP3"/>
</dbReference>
<dbReference type="GO" id="GO:0006406">
    <property type="term" value="P:mRNA export from nucleus"/>
    <property type="evidence" value="ECO:0007669"/>
    <property type="project" value="TreeGrafter"/>
</dbReference>
<dbReference type="InterPro" id="IPR005062">
    <property type="entry name" value="SAC3/GANP/THP3_conserved"/>
</dbReference>
<reference evidence="2 3" key="2">
    <citation type="submission" date="2018-11" db="EMBL/GenBank/DDBJ databases">
        <authorList>
            <consortium name="Pathogen Informatics"/>
        </authorList>
    </citation>
    <scope>NUCLEOTIDE SEQUENCE [LARGE SCALE GENOMIC DNA]</scope>
</reference>
<evidence type="ECO:0000313" key="3">
    <source>
        <dbReference type="Proteomes" id="UP000267606"/>
    </source>
</evidence>
<sequence length="152" mass="18137">YLELDNYIKRTILQEEPLPHELRPAVVLQRTMNYLVGKIANHIPETDEELAQWYDFLWNRTRAIRKDITQQMMVNETAVILIEQCVRLHIFASHRLCELNFNEFDQKMNTETSITENLSKSLQSLRYLYDDLAKKGIFYSSEAEFRAYEIML</sequence>
<dbReference type="Gene3D" id="1.25.40.990">
    <property type="match status" value="1"/>
</dbReference>
<name>A0A183HX94_9BILA</name>
<accession>A0A183HX94</accession>
<protein>
    <submittedName>
        <fullName evidence="4">SAC3_GANP domain-containing protein</fullName>
    </submittedName>
</protein>
<dbReference type="Pfam" id="PF03399">
    <property type="entry name" value="SAC3_GANP"/>
    <property type="match status" value="1"/>
</dbReference>
<feature type="domain" description="SAC3/GANP/THP3 conserved" evidence="1">
    <location>
        <begin position="7"/>
        <end position="152"/>
    </location>
</feature>